<evidence type="ECO:0000259" key="3">
    <source>
        <dbReference type="Pfam" id="PF25072"/>
    </source>
</evidence>
<comment type="caution">
    <text evidence="4">The sequence shown here is derived from an EMBL/GenBank/DDBJ whole genome shotgun (WGS) entry which is preliminary data.</text>
</comment>
<sequence>MINNHKNIVTMHISRWVSDLDRRFLFLIIPPLSLFLFISLSSTPNNPFSSFAPLRDFIISHTFSPPPQPNKVTSVDNSNSSVINGTNSGGTQSWWRKRKDELDRSRMAVCLVGGARRFELTGPSIVEKILKVYPNSDLFLHSPLDQNSFKFSLLKSAPRLASVRIFEPKTLPETESQVRVLTAANSPNGIQGLLQYFNLVEGCLTMIKAYQEEKNFKYDWIVRTRVDGYWNAPLDPRNFVQGKYLVPPGSTFGGLNDRLGIGDFNTSTVALSRLALIPKLDSAGYHQLNSETSFKAQLSTLGVPYIAKRLPFCIVSDRKYSFPPSQYGVPVAAISSPGPLSGAKCRPCTPACQGTCVANVMLSLYKWWSWTNWRNGALQLCDAHGDWEKGWEKIFDRVAGKKLAESRKRVKKMKLKQCVDDFEEMKKKRSGSWESPDVEVMCRVGLGLGPKPCTPACQGTCVANVMLSLYKWWSWTNWRNGALQLCDAHGDWEKGWEKIFDRVAGKKLAESRKRVKKMKLKQCVDDFEEMKKKRSGSWESPDVEVMCRVGLGLGPK</sequence>
<organism evidence="4 5">
    <name type="scientific">Quercus suber</name>
    <name type="common">Cork oak</name>
    <dbReference type="NCBI Taxonomy" id="58331"/>
    <lineage>
        <taxon>Eukaryota</taxon>
        <taxon>Viridiplantae</taxon>
        <taxon>Streptophyta</taxon>
        <taxon>Embryophyta</taxon>
        <taxon>Tracheophyta</taxon>
        <taxon>Spermatophyta</taxon>
        <taxon>Magnoliopsida</taxon>
        <taxon>eudicotyledons</taxon>
        <taxon>Gunneridae</taxon>
        <taxon>Pentapetalae</taxon>
        <taxon>rosids</taxon>
        <taxon>fabids</taxon>
        <taxon>Fagales</taxon>
        <taxon>Fagaceae</taxon>
        <taxon>Quercus</taxon>
    </lineage>
</organism>
<feature type="domain" description="DUF7796" evidence="3">
    <location>
        <begin position="451"/>
        <end position="551"/>
    </location>
</feature>
<keyword evidence="2" id="KW-0812">Transmembrane</keyword>
<evidence type="ECO:0000256" key="2">
    <source>
        <dbReference type="SAM" id="Phobius"/>
    </source>
</evidence>
<dbReference type="AlphaFoldDB" id="A0AAW0L689"/>
<name>A0AAW0L689_QUESU</name>
<gene>
    <name evidence="4" type="ORF">CFP56_008378</name>
</gene>
<accession>A0AAW0L689</accession>
<dbReference type="PANTHER" id="PTHR35112:SF1">
    <property type="entry name" value="RING_FYVE_PHD ZINC FINGER SUPERFAMILY PROTEIN"/>
    <property type="match status" value="1"/>
</dbReference>
<dbReference type="PANTHER" id="PTHR35112">
    <property type="entry name" value="OS08G0360500 PROTEIN"/>
    <property type="match status" value="1"/>
</dbReference>
<dbReference type="EMBL" id="PKMF04000160">
    <property type="protein sequence ID" value="KAK7846131.1"/>
    <property type="molecule type" value="Genomic_DNA"/>
</dbReference>
<evidence type="ECO:0000256" key="1">
    <source>
        <dbReference type="SAM" id="MobiDB-lite"/>
    </source>
</evidence>
<dbReference type="InterPro" id="IPR056698">
    <property type="entry name" value="DUF7796"/>
</dbReference>
<keyword evidence="2" id="KW-1133">Transmembrane helix</keyword>
<dbReference type="Pfam" id="PF25072">
    <property type="entry name" value="DUF7796"/>
    <property type="match status" value="2"/>
</dbReference>
<keyword evidence="5" id="KW-1185">Reference proteome</keyword>
<feature type="region of interest" description="Disordered" evidence="1">
    <location>
        <begin position="68"/>
        <end position="95"/>
    </location>
</feature>
<reference evidence="4 5" key="1">
    <citation type="journal article" date="2018" name="Sci. Data">
        <title>The draft genome sequence of cork oak.</title>
        <authorList>
            <person name="Ramos A.M."/>
            <person name="Usie A."/>
            <person name="Barbosa P."/>
            <person name="Barros P.M."/>
            <person name="Capote T."/>
            <person name="Chaves I."/>
            <person name="Simoes F."/>
            <person name="Abreu I."/>
            <person name="Carrasquinho I."/>
            <person name="Faro C."/>
            <person name="Guimaraes J.B."/>
            <person name="Mendonca D."/>
            <person name="Nobrega F."/>
            <person name="Rodrigues L."/>
            <person name="Saibo N.J.M."/>
            <person name="Varela M.C."/>
            <person name="Egas C."/>
            <person name="Matos J."/>
            <person name="Miguel C.M."/>
            <person name="Oliveira M.M."/>
            <person name="Ricardo C.P."/>
            <person name="Goncalves S."/>
        </authorList>
    </citation>
    <scope>NUCLEOTIDE SEQUENCE [LARGE SCALE GENOMIC DNA]</scope>
    <source>
        <strain evidence="5">cv. HL8</strain>
    </source>
</reference>
<feature type="domain" description="DUF7796" evidence="3">
    <location>
        <begin position="103"/>
        <end position="446"/>
    </location>
</feature>
<dbReference type="Proteomes" id="UP000237347">
    <property type="component" value="Unassembled WGS sequence"/>
</dbReference>
<keyword evidence="2" id="KW-0472">Membrane</keyword>
<protein>
    <recommendedName>
        <fullName evidence="3">DUF7796 domain-containing protein</fullName>
    </recommendedName>
</protein>
<feature type="transmembrane region" description="Helical" evidence="2">
    <location>
        <begin position="24"/>
        <end position="42"/>
    </location>
</feature>
<evidence type="ECO:0000313" key="4">
    <source>
        <dbReference type="EMBL" id="KAK7846131.1"/>
    </source>
</evidence>
<evidence type="ECO:0000313" key="5">
    <source>
        <dbReference type="Proteomes" id="UP000237347"/>
    </source>
</evidence>
<feature type="compositionally biased region" description="Polar residues" evidence="1">
    <location>
        <begin position="70"/>
        <end position="94"/>
    </location>
</feature>
<proteinExistence type="predicted"/>